<dbReference type="SUPFAM" id="SSF52833">
    <property type="entry name" value="Thioredoxin-like"/>
    <property type="match status" value="1"/>
</dbReference>
<proteinExistence type="inferred from homology"/>
<dbReference type="InterPro" id="IPR010987">
    <property type="entry name" value="Glutathione-S-Trfase_C-like"/>
</dbReference>
<dbReference type="Gene3D" id="1.20.1050.10">
    <property type="match status" value="1"/>
</dbReference>
<organism evidence="4 5">
    <name type="scientific">Acrasis kona</name>
    <dbReference type="NCBI Taxonomy" id="1008807"/>
    <lineage>
        <taxon>Eukaryota</taxon>
        <taxon>Discoba</taxon>
        <taxon>Heterolobosea</taxon>
        <taxon>Tetramitia</taxon>
        <taxon>Eutetramitia</taxon>
        <taxon>Acrasidae</taxon>
        <taxon>Acrasis</taxon>
    </lineage>
</organism>
<evidence type="ECO:0000256" key="1">
    <source>
        <dbReference type="ARBA" id="ARBA00007409"/>
    </source>
</evidence>
<evidence type="ECO:0000259" key="2">
    <source>
        <dbReference type="PROSITE" id="PS50404"/>
    </source>
</evidence>
<dbReference type="InterPro" id="IPR004045">
    <property type="entry name" value="Glutathione_S-Trfase_N"/>
</dbReference>
<reference evidence="4 5" key="1">
    <citation type="submission" date="2024-03" db="EMBL/GenBank/DDBJ databases">
        <title>The Acrasis kona genome and developmental transcriptomes reveal deep origins of eukaryotic multicellular pathways.</title>
        <authorList>
            <person name="Sheikh S."/>
            <person name="Fu C.-J."/>
            <person name="Brown M.W."/>
            <person name="Baldauf S.L."/>
        </authorList>
    </citation>
    <scope>NUCLEOTIDE SEQUENCE [LARGE SCALE GENOMIC DNA]</scope>
    <source>
        <strain evidence="4 5">ATCC MYA-3509</strain>
    </source>
</reference>
<dbReference type="SUPFAM" id="SSF47616">
    <property type="entry name" value="GST C-terminal domain-like"/>
    <property type="match status" value="1"/>
</dbReference>
<keyword evidence="5" id="KW-1185">Reference proteome</keyword>
<dbReference type="InterPro" id="IPR036282">
    <property type="entry name" value="Glutathione-S-Trfase_C_sf"/>
</dbReference>
<dbReference type="Pfam" id="PF13409">
    <property type="entry name" value="GST_N_2"/>
    <property type="match status" value="1"/>
</dbReference>
<dbReference type="SFLD" id="SFLDS00019">
    <property type="entry name" value="Glutathione_Transferase_(cytos"/>
    <property type="match status" value="1"/>
</dbReference>
<evidence type="ECO:0000313" key="5">
    <source>
        <dbReference type="Proteomes" id="UP001431209"/>
    </source>
</evidence>
<feature type="domain" description="GST C-terminal" evidence="3">
    <location>
        <begin position="93"/>
        <end position="236"/>
    </location>
</feature>
<comment type="caution">
    <text evidence="4">The sequence shown here is derived from an EMBL/GenBank/DDBJ whole genome shotgun (WGS) entry which is preliminary data.</text>
</comment>
<dbReference type="EMBL" id="JAOPGA020001235">
    <property type="protein sequence ID" value="KAL0486458.1"/>
    <property type="molecule type" value="Genomic_DNA"/>
</dbReference>
<dbReference type="InterPro" id="IPR004046">
    <property type="entry name" value="GST_C"/>
</dbReference>
<dbReference type="CDD" id="cd00299">
    <property type="entry name" value="GST_C_family"/>
    <property type="match status" value="1"/>
</dbReference>
<dbReference type="InterPro" id="IPR040079">
    <property type="entry name" value="Glutathione_S-Trfase"/>
</dbReference>
<dbReference type="Proteomes" id="UP001431209">
    <property type="component" value="Unassembled WGS sequence"/>
</dbReference>
<comment type="similarity">
    <text evidence="1">Belongs to the GST superfamily.</text>
</comment>
<sequence>MSSITLYWSSISPYACRPSIYLYEKGIEFKSNILDFTKQEQKSEEFLKINPRGKVPVLLDEEDGQPITISESAAIMTYLEDKFGPLGPSISSSPRLRAKVLTRAFEIENYLLPMAYGLYTAWFGLTEQEKVDLSGQNEKVKAADAAYDNVIEELQKYDELLKDQALYLVGSEFSLADVMLLPLLLMLEHIKLGLKAEPRLVNLVEYIEVNKKRPSIRQGVPGVWNGDVTRFDFSPFVEAHNKRKSN</sequence>
<dbReference type="InterPro" id="IPR036249">
    <property type="entry name" value="Thioredoxin-like_sf"/>
</dbReference>
<dbReference type="PANTHER" id="PTHR44051">
    <property type="entry name" value="GLUTATHIONE S-TRANSFERASE-RELATED"/>
    <property type="match status" value="1"/>
</dbReference>
<dbReference type="AlphaFoldDB" id="A0AAW2ZBR5"/>
<dbReference type="PROSITE" id="PS50404">
    <property type="entry name" value="GST_NTER"/>
    <property type="match status" value="1"/>
</dbReference>
<evidence type="ECO:0000313" key="4">
    <source>
        <dbReference type="EMBL" id="KAL0486458.1"/>
    </source>
</evidence>
<evidence type="ECO:0000259" key="3">
    <source>
        <dbReference type="PROSITE" id="PS50405"/>
    </source>
</evidence>
<dbReference type="PROSITE" id="PS50405">
    <property type="entry name" value="GST_CTER"/>
    <property type="match status" value="1"/>
</dbReference>
<feature type="domain" description="GST N-terminal" evidence="2">
    <location>
        <begin position="2"/>
        <end position="87"/>
    </location>
</feature>
<gene>
    <name evidence="4" type="ORF">AKO1_011983</name>
</gene>
<dbReference type="PANTHER" id="PTHR44051:SF8">
    <property type="entry name" value="GLUTATHIONE S-TRANSFERASE GSTA"/>
    <property type="match status" value="1"/>
</dbReference>
<dbReference type="SFLD" id="SFLDG00358">
    <property type="entry name" value="Main_(cytGST)"/>
    <property type="match status" value="1"/>
</dbReference>
<dbReference type="Gene3D" id="3.40.30.10">
    <property type="entry name" value="Glutaredoxin"/>
    <property type="match status" value="1"/>
</dbReference>
<name>A0AAW2ZBR5_9EUKA</name>
<accession>A0AAW2ZBR5</accession>
<protein>
    <submittedName>
        <fullName evidence="4">Glutathione S-transferase</fullName>
    </submittedName>
</protein>
<dbReference type="Pfam" id="PF00043">
    <property type="entry name" value="GST_C"/>
    <property type="match status" value="1"/>
</dbReference>